<reference evidence="2 3" key="1">
    <citation type="submission" date="2021-05" db="EMBL/GenBank/DDBJ databases">
        <title>Mycobacterium acidophilum sp. nov., an extremely acid-tolerant member of the genus Mycobacterium.</title>
        <authorList>
            <person name="Xia J."/>
        </authorList>
    </citation>
    <scope>NUCLEOTIDE SEQUENCE [LARGE SCALE GENOMIC DNA]</scope>
    <source>
        <strain evidence="2 3">M1</strain>
    </source>
</reference>
<feature type="region of interest" description="Disordered" evidence="1">
    <location>
        <begin position="233"/>
        <end position="256"/>
    </location>
</feature>
<dbReference type="RefSeq" id="WP_214090977.1">
    <property type="nucleotide sequence ID" value="NZ_JAHCLR010000001.1"/>
</dbReference>
<dbReference type="Proteomes" id="UP001519535">
    <property type="component" value="Unassembled WGS sequence"/>
</dbReference>
<dbReference type="EMBL" id="JAHCLR010000001">
    <property type="protein sequence ID" value="MBS9532095.1"/>
    <property type="molecule type" value="Genomic_DNA"/>
</dbReference>
<gene>
    <name evidence="2" type="ORF">KIH27_00670</name>
</gene>
<evidence type="ECO:0000256" key="1">
    <source>
        <dbReference type="SAM" id="MobiDB-lite"/>
    </source>
</evidence>
<keyword evidence="3" id="KW-1185">Reference proteome</keyword>
<accession>A0ABS5RCT6</accession>
<protein>
    <submittedName>
        <fullName evidence="2">Helix-turn-helix domain-containing protein</fullName>
    </submittedName>
</protein>
<evidence type="ECO:0000313" key="3">
    <source>
        <dbReference type="Proteomes" id="UP001519535"/>
    </source>
</evidence>
<dbReference type="InterPro" id="IPR036390">
    <property type="entry name" value="WH_DNA-bd_sf"/>
</dbReference>
<dbReference type="InterPro" id="IPR011991">
    <property type="entry name" value="ArsR-like_HTH"/>
</dbReference>
<evidence type="ECO:0000313" key="2">
    <source>
        <dbReference type="EMBL" id="MBS9532095.1"/>
    </source>
</evidence>
<proteinExistence type="predicted"/>
<dbReference type="Gene3D" id="1.10.10.10">
    <property type="entry name" value="Winged helix-like DNA-binding domain superfamily/Winged helix DNA-binding domain"/>
    <property type="match status" value="1"/>
</dbReference>
<dbReference type="Pfam" id="PF12840">
    <property type="entry name" value="HTH_20"/>
    <property type="match status" value="1"/>
</dbReference>
<sequence length="256" mass="27784">MSDIAKPAVSGGPGGRRLDVLRLVQAADAPMSIAQIADELGVHPNTVRFHLDTLVEEGRVELAEPDHKGRGRPALLFRAVRQMDRGGTRRFRLLAEILTIGLATDRDPSAKALAAGRAWGQRMRPLDDETRPLDAEESTEHLVDMLDELGFEPEWLEPEAEQPDGERQLGLRHCPFLELAESCTDVVCPIHLGLMQGALDAWDAPVAIDRLDAFAEPDLCVAHLRPVTAGKPRSVPSGVTVEHSPAGTIRVEGTTG</sequence>
<dbReference type="SUPFAM" id="SSF46785">
    <property type="entry name" value="Winged helix' DNA-binding domain"/>
    <property type="match status" value="1"/>
</dbReference>
<dbReference type="CDD" id="cd00090">
    <property type="entry name" value="HTH_ARSR"/>
    <property type="match status" value="1"/>
</dbReference>
<comment type="caution">
    <text evidence="2">The sequence shown here is derived from an EMBL/GenBank/DDBJ whole genome shotgun (WGS) entry which is preliminary data.</text>
</comment>
<dbReference type="InterPro" id="IPR036388">
    <property type="entry name" value="WH-like_DNA-bd_sf"/>
</dbReference>
<organism evidence="2 3">
    <name type="scientific">Mycolicibacter acidiphilus</name>
    <dbReference type="NCBI Taxonomy" id="2835306"/>
    <lineage>
        <taxon>Bacteria</taxon>
        <taxon>Bacillati</taxon>
        <taxon>Actinomycetota</taxon>
        <taxon>Actinomycetes</taxon>
        <taxon>Mycobacteriales</taxon>
        <taxon>Mycobacteriaceae</taxon>
        <taxon>Mycolicibacter</taxon>
    </lineage>
</organism>
<name>A0ABS5RCT6_9MYCO</name>